<evidence type="ECO:0000256" key="1">
    <source>
        <dbReference type="ARBA" id="ARBA00010751"/>
    </source>
</evidence>
<gene>
    <name evidence="2" type="ORF">FD31_GL001740</name>
</gene>
<proteinExistence type="inferred from homology"/>
<accession>A0A0R1W9R2</accession>
<dbReference type="PANTHER" id="PTHR34068:SF1">
    <property type="entry name" value="UPF0145 PROTEIN YBJQ"/>
    <property type="match status" value="1"/>
</dbReference>
<dbReference type="STRING" id="1423774.FD31_GL001740"/>
<evidence type="ECO:0000313" key="3">
    <source>
        <dbReference type="Proteomes" id="UP000051302"/>
    </source>
</evidence>
<dbReference type="InterPro" id="IPR002765">
    <property type="entry name" value="UPF0145_YbjQ-like"/>
</dbReference>
<name>A0A0R1W9R2_9LACO</name>
<dbReference type="Pfam" id="PF01906">
    <property type="entry name" value="YbjQ_1"/>
    <property type="match status" value="1"/>
</dbReference>
<dbReference type="RefSeq" id="WP_057893022.1">
    <property type="nucleotide sequence ID" value="NZ_AZFV01000035.1"/>
</dbReference>
<evidence type="ECO:0000313" key="2">
    <source>
        <dbReference type="EMBL" id="KRM14602.1"/>
    </source>
</evidence>
<sequence>MQVYTMDRIPQLEIVEAKGAVLNEQVFSVDIVTDTLSGLGSMFGGNSSSYTKEYRKGREIVLNGLEQKAQEMGADSIVGLKIQYGQFINSEIMLLVISANGTAVVTKPIADKN</sequence>
<dbReference type="EMBL" id="AZFV01000035">
    <property type="protein sequence ID" value="KRM14602.1"/>
    <property type="molecule type" value="Genomic_DNA"/>
</dbReference>
<comment type="caution">
    <text evidence="2">The sequence shown here is derived from an EMBL/GenBank/DDBJ whole genome shotgun (WGS) entry which is preliminary data.</text>
</comment>
<dbReference type="InterPro" id="IPR035439">
    <property type="entry name" value="UPF0145_dom_sf"/>
</dbReference>
<dbReference type="PATRIC" id="fig|1423774.3.peg.1804"/>
<dbReference type="SUPFAM" id="SSF117782">
    <property type="entry name" value="YbjQ-like"/>
    <property type="match status" value="1"/>
</dbReference>
<keyword evidence="3" id="KW-1185">Reference proteome</keyword>
<comment type="similarity">
    <text evidence="1">Belongs to the UPF0145 family.</text>
</comment>
<protein>
    <submittedName>
        <fullName evidence="2">Uncharacterized protein</fullName>
    </submittedName>
</protein>
<dbReference type="PANTHER" id="PTHR34068">
    <property type="entry name" value="UPF0145 PROTEIN YBJQ"/>
    <property type="match status" value="1"/>
</dbReference>
<organism evidence="2 3">
    <name type="scientific">Companilactobacillus nantensis DSM 16982</name>
    <dbReference type="NCBI Taxonomy" id="1423774"/>
    <lineage>
        <taxon>Bacteria</taxon>
        <taxon>Bacillati</taxon>
        <taxon>Bacillota</taxon>
        <taxon>Bacilli</taxon>
        <taxon>Lactobacillales</taxon>
        <taxon>Lactobacillaceae</taxon>
        <taxon>Companilactobacillus</taxon>
    </lineage>
</organism>
<dbReference type="Proteomes" id="UP000051302">
    <property type="component" value="Unassembled WGS sequence"/>
</dbReference>
<reference evidence="2 3" key="1">
    <citation type="journal article" date="2015" name="Genome Announc.">
        <title>Expanding the biotechnology potential of lactobacilli through comparative genomics of 213 strains and associated genera.</title>
        <authorList>
            <person name="Sun Z."/>
            <person name="Harris H.M."/>
            <person name="McCann A."/>
            <person name="Guo C."/>
            <person name="Argimon S."/>
            <person name="Zhang W."/>
            <person name="Yang X."/>
            <person name="Jeffery I.B."/>
            <person name="Cooney J.C."/>
            <person name="Kagawa T.F."/>
            <person name="Liu W."/>
            <person name="Song Y."/>
            <person name="Salvetti E."/>
            <person name="Wrobel A."/>
            <person name="Rasinkangas P."/>
            <person name="Parkhill J."/>
            <person name="Rea M.C."/>
            <person name="O'Sullivan O."/>
            <person name="Ritari J."/>
            <person name="Douillard F.P."/>
            <person name="Paul Ross R."/>
            <person name="Yang R."/>
            <person name="Briner A.E."/>
            <person name="Felis G.E."/>
            <person name="de Vos W.M."/>
            <person name="Barrangou R."/>
            <person name="Klaenhammer T.R."/>
            <person name="Caufield P.W."/>
            <person name="Cui Y."/>
            <person name="Zhang H."/>
            <person name="O'Toole P.W."/>
        </authorList>
    </citation>
    <scope>NUCLEOTIDE SEQUENCE [LARGE SCALE GENOMIC DNA]</scope>
    <source>
        <strain evidence="2 3">DSM 16982</strain>
    </source>
</reference>
<dbReference type="AlphaFoldDB" id="A0A0R1W9R2"/>
<dbReference type="Gene3D" id="3.30.110.70">
    <property type="entry name" value="Hypothetical protein apc22750. Chain B"/>
    <property type="match status" value="1"/>
</dbReference>